<dbReference type="InterPro" id="IPR007484">
    <property type="entry name" value="Peptidase_M28"/>
</dbReference>
<dbReference type="InterPro" id="IPR045175">
    <property type="entry name" value="M28_fam"/>
</dbReference>
<evidence type="ECO:0000313" key="4">
    <source>
        <dbReference type="Proteomes" id="UP001165460"/>
    </source>
</evidence>
<feature type="domain" description="Peptidase M28" evidence="2">
    <location>
        <begin position="304"/>
        <end position="525"/>
    </location>
</feature>
<keyword evidence="1" id="KW-0732">Signal</keyword>
<sequence length="551" mass="60467">MNKKFIYTSLALALSFGAMAQQDKNAMKFSAPVNKDRAYSHLSILASDEYEGRETGKKGAWMAAEYIKKQFQSFGLVGPVKNSKDPYFQKVGLVSYDLTSSGFSINGKALQAYKDFNVPNGTVPVSGLNISANEVVFAGYGISKEGFDELNGLNLEDKVVMIFSAGDPTNPQAATAQSNDRAAMRAAMMARQKALGEIAKRKPKALLIIDLNFDKTPLWMKEAGANGRLMLKNEATAAAIQKSPAYASVTISKSTADEILKSSGTNIDALVKKITETVKPASQVVKANITIKAEKKENEVRAENVLGFLEGSDPKLKNEVLVVTGHYDHIGLVKDPNAKDKVNNGADDDGSGTTGVLLLAEAFSKAKKAGNGPKRSILFMTVCGEEKGLLGSEWYSENPVFAVENTIANLNTDMIGRIGEEYLGKPDSANYVYSIGSYKLSTDLGKLSEKVNDTYTKLKLDYKFDDPKDPQQIYYRSDHYNFAKLGIPVIFYYDGMLEQDYHQPGDEVSKINFSLLAKRAQLIYYTAWELANMPNRPVVDKKDETPPRGRN</sequence>
<accession>A0ABS9ZS95</accession>
<feature type="chain" id="PRO_5045405099" evidence="1">
    <location>
        <begin position="21"/>
        <end position="551"/>
    </location>
</feature>
<gene>
    <name evidence="3" type="ORF">MMF97_01900</name>
</gene>
<evidence type="ECO:0000259" key="2">
    <source>
        <dbReference type="Pfam" id="PF04389"/>
    </source>
</evidence>
<name>A0ABS9ZS95_9SPHI</name>
<dbReference type="PANTHER" id="PTHR12147">
    <property type="entry name" value="METALLOPEPTIDASE M28 FAMILY MEMBER"/>
    <property type="match status" value="1"/>
</dbReference>
<dbReference type="Gene3D" id="3.40.630.10">
    <property type="entry name" value="Zn peptidases"/>
    <property type="match status" value="2"/>
</dbReference>
<keyword evidence="4" id="KW-1185">Reference proteome</keyword>
<organism evidence="3 4">
    <name type="scientific">Pedobacter montanisoli</name>
    <dbReference type="NCBI Taxonomy" id="2923277"/>
    <lineage>
        <taxon>Bacteria</taxon>
        <taxon>Pseudomonadati</taxon>
        <taxon>Bacteroidota</taxon>
        <taxon>Sphingobacteriia</taxon>
        <taxon>Sphingobacteriales</taxon>
        <taxon>Sphingobacteriaceae</taxon>
        <taxon>Pedobacter</taxon>
    </lineage>
</organism>
<dbReference type="Proteomes" id="UP001165460">
    <property type="component" value="Unassembled WGS sequence"/>
</dbReference>
<protein>
    <submittedName>
        <fullName evidence="3">M28 family peptidase</fullName>
    </submittedName>
</protein>
<reference evidence="3" key="1">
    <citation type="submission" date="2022-03" db="EMBL/GenBank/DDBJ databases">
        <authorList>
            <person name="Woo C.Y."/>
        </authorList>
    </citation>
    <scope>NUCLEOTIDE SEQUENCE</scope>
    <source>
        <strain evidence="3">CYS-01</strain>
    </source>
</reference>
<evidence type="ECO:0000256" key="1">
    <source>
        <dbReference type="SAM" id="SignalP"/>
    </source>
</evidence>
<feature type="signal peptide" evidence="1">
    <location>
        <begin position="1"/>
        <end position="20"/>
    </location>
</feature>
<dbReference type="SUPFAM" id="SSF53187">
    <property type="entry name" value="Zn-dependent exopeptidases"/>
    <property type="match status" value="1"/>
</dbReference>
<dbReference type="RefSeq" id="WP_243358203.1">
    <property type="nucleotide sequence ID" value="NZ_JALGBH010000001.1"/>
</dbReference>
<dbReference type="EMBL" id="JALGBH010000001">
    <property type="protein sequence ID" value="MCJ0741445.1"/>
    <property type="molecule type" value="Genomic_DNA"/>
</dbReference>
<dbReference type="Pfam" id="PF04389">
    <property type="entry name" value="Peptidase_M28"/>
    <property type="match status" value="1"/>
</dbReference>
<evidence type="ECO:0000313" key="3">
    <source>
        <dbReference type="EMBL" id="MCJ0741445.1"/>
    </source>
</evidence>
<dbReference type="PANTHER" id="PTHR12147:SF26">
    <property type="entry name" value="PEPTIDASE M28 DOMAIN-CONTAINING PROTEIN"/>
    <property type="match status" value="1"/>
</dbReference>
<proteinExistence type="predicted"/>
<comment type="caution">
    <text evidence="3">The sequence shown here is derived from an EMBL/GenBank/DDBJ whole genome shotgun (WGS) entry which is preliminary data.</text>
</comment>